<evidence type="ECO:0000259" key="5">
    <source>
        <dbReference type="PROSITE" id="PS51352"/>
    </source>
</evidence>
<dbReference type="CDD" id="cd02968">
    <property type="entry name" value="SCO"/>
    <property type="match status" value="1"/>
</dbReference>
<dbReference type="OrthoDB" id="6335573at2"/>
<keyword evidence="4" id="KW-1015">Disulfide bond</keyword>
<dbReference type="Gene3D" id="3.40.30.10">
    <property type="entry name" value="Glutaredoxin"/>
    <property type="match status" value="1"/>
</dbReference>
<dbReference type="Pfam" id="PF02630">
    <property type="entry name" value="SCO1-SenC"/>
    <property type="match status" value="1"/>
</dbReference>
<reference evidence="6 7" key="1">
    <citation type="journal article" date="2011" name="J. Bacteriol.">
        <title>Complete genome sequence of the polycyclic aromatic hydrocarbon-degrading bacterium Alteromonas sp. strain SN2.</title>
        <authorList>
            <person name="Jin H.M."/>
            <person name="Jeong H."/>
            <person name="Moon E.J."/>
            <person name="Math R.K."/>
            <person name="Lee K."/>
            <person name="Kim H.J."/>
            <person name="Jeon C.O."/>
            <person name="Oh T.K."/>
            <person name="Kim J.F."/>
        </authorList>
    </citation>
    <scope>NUCLEOTIDE SEQUENCE [LARGE SCALE GENOMIC DNA]</scope>
    <source>
        <strain evidence="7">JCM 17741 / KACC 18427 / KCTC 11700BP / SN2</strain>
    </source>
</reference>
<dbReference type="eggNOG" id="COG1999">
    <property type="taxonomic scope" value="Bacteria"/>
</dbReference>
<evidence type="ECO:0000256" key="3">
    <source>
        <dbReference type="PIRSR" id="PIRSR603782-1"/>
    </source>
</evidence>
<dbReference type="Proteomes" id="UP000000683">
    <property type="component" value="Chromosome"/>
</dbReference>
<dbReference type="PANTHER" id="PTHR12151:SF25">
    <property type="entry name" value="LINALOOL DEHYDRATASE_ISOMERASE DOMAIN-CONTAINING PROTEIN"/>
    <property type="match status" value="1"/>
</dbReference>
<evidence type="ECO:0000256" key="1">
    <source>
        <dbReference type="ARBA" id="ARBA00010996"/>
    </source>
</evidence>
<dbReference type="HOGENOM" id="CLU_050131_2_0_6"/>
<dbReference type="GO" id="GO:0046872">
    <property type="term" value="F:metal ion binding"/>
    <property type="evidence" value="ECO:0007669"/>
    <property type="project" value="UniProtKB-KW"/>
</dbReference>
<gene>
    <name evidence="6" type="ordered locus">ambt_03225</name>
</gene>
<dbReference type="EMBL" id="CP002339">
    <property type="protein sequence ID" value="AEF02197.1"/>
    <property type="molecule type" value="Genomic_DNA"/>
</dbReference>
<dbReference type="PANTHER" id="PTHR12151">
    <property type="entry name" value="ELECTRON TRANSPORT PROTIN SCO1/SENC FAMILY MEMBER"/>
    <property type="match status" value="1"/>
</dbReference>
<keyword evidence="3" id="KW-0479">Metal-binding</keyword>
<evidence type="ECO:0000313" key="7">
    <source>
        <dbReference type="Proteomes" id="UP000000683"/>
    </source>
</evidence>
<sequence>MKLFLLITTKIRQVLVSSILLLLGSGSVITVTSAYGAEDLSNQLPYYNSKEFTPHWIESDSEALNGFHQIPPFSFTNQDGEEVSEKDFDNKIYVAGFFFSTCPGICPMIRSKLAKVQEAFIDDDNVKILQHSIRPHTDTVELLKAYADKNGIVSGKWYLATGERDAIYSLAKSAYFASDDLGNLQNTEDFLHTESLLLIDKNRHIRGIYNGLNSASVDYLISDIEALKAE</sequence>
<proteinExistence type="inferred from homology"/>
<keyword evidence="2 3" id="KW-0186">Copper</keyword>
<feature type="binding site" evidence="3">
    <location>
        <position position="102"/>
    </location>
    <ligand>
        <name>Cu cation</name>
        <dbReference type="ChEBI" id="CHEBI:23378"/>
    </ligand>
</feature>
<name>F5ZBV9_ALTNA</name>
<dbReference type="PROSITE" id="PS51352">
    <property type="entry name" value="THIOREDOXIN_2"/>
    <property type="match status" value="1"/>
</dbReference>
<dbReference type="RefSeq" id="WP_013783139.1">
    <property type="nucleotide sequence ID" value="NC_015554.1"/>
</dbReference>
<evidence type="ECO:0000313" key="6">
    <source>
        <dbReference type="EMBL" id="AEF02197.1"/>
    </source>
</evidence>
<organism evidence="6 7">
    <name type="scientific">Alteromonas naphthalenivorans</name>
    <dbReference type="NCBI Taxonomy" id="715451"/>
    <lineage>
        <taxon>Bacteria</taxon>
        <taxon>Pseudomonadati</taxon>
        <taxon>Pseudomonadota</taxon>
        <taxon>Gammaproteobacteria</taxon>
        <taxon>Alteromonadales</taxon>
        <taxon>Alteromonadaceae</taxon>
        <taxon>Alteromonas/Salinimonas group</taxon>
        <taxon>Alteromonas</taxon>
    </lineage>
</organism>
<evidence type="ECO:0000256" key="4">
    <source>
        <dbReference type="PIRSR" id="PIRSR603782-2"/>
    </source>
</evidence>
<comment type="similarity">
    <text evidence="1">Belongs to the SCO1/2 family.</text>
</comment>
<dbReference type="InterPro" id="IPR036249">
    <property type="entry name" value="Thioredoxin-like_sf"/>
</dbReference>
<keyword evidence="7" id="KW-1185">Reference proteome</keyword>
<dbReference type="InterPro" id="IPR013766">
    <property type="entry name" value="Thioredoxin_domain"/>
</dbReference>
<feature type="domain" description="Thioredoxin" evidence="5">
    <location>
        <begin position="64"/>
        <end position="229"/>
    </location>
</feature>
<dbReference type="InterPro" id="IPR003782">
    <property type="entry name" value="SCO1/SenC"/>
</dbReference>
<dbReference type="KEGG" id="alt:ambt_03225"/>
<accession>F5ZBV9</accession>
<dbReference type="AlphaFoldDB" id="F5ZBV9"/>
<dbReference type="SUPFAM" id="SSF52833">
    <property type="entry name" value="Thioredoxin-like"/>
    <property type="match status" value="1"/>
</dbReference>
<feature type="binding site" evidence="3">
    <location>
        <position position="192"/>
    </location>
    <ligand>
        <name>Cu cation</name>
        <dbReference type="ChEBI" id="CHEBI:23378"/>
    </ligand>
</feature>
<feature type="binding site" evidence="3">
    <location>
        <position position="106"/>
    </location>
    <ligand>
        <name>Cu cation</name>
        <dbReference type="ChEBI" id="CHEBI:23378"/>
    </ligand>
</feature>
<protein>
    <submittedName>
        <fullName evidence="6">Electron transport protein SCO1/SenC</fullName>
    </submittedName>
</protein>
<evidence type="ECO:0000256" key="2">
    <source>
        <dbReference type="ARBA" id="ARBA00023008"/>
    </source>
</evidence>
<feature type="disulfide bond" description="Redox-active" evidence="4">
    <location>
        <begin position="102"/>
        <end position="106"/>
    </location>
</feature>